<keyword evidence="14" id="KW-0206">Cytoskeleton</keyword>
<feature type="coiled-coil region" evidence="18">
    <location>
        <begin position="532"/>
        <end position="635"/>
    </location>
</feature>
<evidence type="ECO:0000256" key="7">
    <source>
        <dbReference type="ARBA" id="ARBA00022741"/>
    </source>
</evidence>
<dbReference type="Proteomes" id="UP000242188">
    <property type="component" value="Unassembled WGS sequence"/>
</dbReference>
<dbReference type="InterPro" id="IPR036961">
    <property type="entry name" value="Kinesin_motor_dom_sf"/>
</dbReference>
<dbReference type="Pfam" id="PF00225">
    <property type="entry name" value="Kinesin"/>
    <property type="match status" value="1"/>
</dbReference>
<dbReference type="GO" id="GO:0007052">
    <property type="term" value="P:mitotic spindle organization"/>
    <property type="evidence" value="ECO:0007669"/>
    <property type="project" value="TreeGrafter"/>
</dbReference>
<evidence type="ECO:0000256" key="16">
    <source>
        <dbReference type="ARBA" id="ARBA00034078"/>
    </source>
</evidence>
<evidence type="ECO:0000256" key="9">
    <source>
        <dbReference type="ARBA" id="ARBA00023004"/>
    </source>
</evidence>
<keyword evidence="12" id="KW-0238">DNA-binding</keyword>
<organism evidence="21 22">
    <name type="scientific">Mizuhopecten yessoensis</name>
    <name type="common">Japanese scallop</name>
    <name type="synonym">Patinopecten yessoensis</name>
    <dbReference type="NCBI Taxonomy" id="6573"/>
    <lineage>
        <taxon>Eukaryota</taxon>
        <taxon>Metazoa</taxon>
        <taxon>Spiralia</taxon>
        <taxon>Lophotrochozoa</taxon>
        <taxon>Mollusca</taxon>
        <taxon>Bivalvia</taxon>
        <taxon>Autobranchia</taxon>
        <taxon>Pteriomorphia</taxon>
        <taxon>Pectinida</taxon>
        <taxon>Pectinoidea</taxon>
        <taxon>Pectinidae</taxon>
        <taxon>Mizuhopecten</taxon>
    </lineage>
</organism>
<dbReference type="GO" id="GO:0005875">
    <property type="term" value="C:microtubule associated complex"/>
    <property type="evidence" value="ECO:0007669"/>
    <property type="project" value="TreeGrafter"/>
</dbReference>
<dbReference type="GO" id="GO:0005634">
    <property type="term" value="C:nucleus"/>
    <property type="evidence" value="ECO:0007669"/>
    <property type="project" value="UniProtKB-SubCell"/>
</dbReference>
<evidence type="ECO:0000256" key="3">
    <source>
        <dbReference type="ARBA" id="ARBA00004245"/>
    </source>
</evidence>
<evidence type="ECO:0000256" key="12">
    <source>
        <dbReference type="ARBA" id="ARBA00023125"/>
    </source>
</evidence>
<evidence type="ECO:0000256" key="10">
    <source>
        <dbReference type="ARBA" id="ARBA00023014"/>
    </source>
</evidence>
<gene>
    <name evidence="21" type="ORF">KP79_PYT12647</name>
</gene>
<dbReference type="PANTHER" id="PTHR47969">
    <property type="entry name" value="CHROMOSOME-ASSOCIATED KINESIN KIF4A-RELATED"/>
    <property type="match status" value="1"/>
</dbReference>
<comment type="cofactor">
    <cofactor evidence="16">
        <name>[2Fe-2S] cluster</name>
        <dbReference type="ChEBI" id="CHEBI:190135"/>
    </cofactor>
</comment>
<evidence type="ECO:0000313" key="21">
    <source>
        <dbReference type="EMBL" id="OWF43762.1"/>
    </source>
</evidence>
<comment type="caution">
    <text evidence="21">The sequence shown here is derived from an EMBL/GenBank/DDBJ whole genome shotgun (WGS) entry which is preliminary data.</text>
</comment>
<feature type="coiled-coil region" evidence="18">
    <location>
        <begin position="699"/>
        <end position="740"/>
    </location>
</feature>
<keyword evidence="13 17" id="KW-0505">Motor protein</keyword>
<dbReference type="PROSITE" id="PS00411">
    <property type="entry name" value="KINESIN_MOTOR_1"/>
    <property type="match status" value="1"/>
</dbReference>
<keyword evidence="15" id="KW-0539">Nucleus</keyword>
<dbReference type="OrthoDB" id="3176171at2759"/>
<evidence type="ECO:0000256" key="8">
    <source>
        <dbReference type="ARBA" id="ARBA00022840"/>
    </source>
</evidence>
<dbReference type="GO" id="GO:0007018">
    <property type="term" value="P:microtubule-based movement"/>
    <property type="evidence" value="ECO:0007669"/>
    <property type="project" value="InterPro"/>
</dbReference>
<dbReference type="FunFam" id="3.40.850.10:FF:000038">
    <property type="entry name" value="chromosome-associated kinesin KIF4A"/>
    <property type="match status" value="1"/>
</dbReference>
<evidence type="ECO:0000256" key="4">
    <source>
        <dbReference type="ARBA" id="ARBA00022490"/>
    </source>
</evidence>
<dbReference type="GO" id="GO:0005829">
    <property type="term" value="C:cytosol"/>
    <property type="evidence" value="ECO:0007669"/>
    <property type="project" value="UniProtKB-ARBA"/>
</dbReference>
<evidence type="ECO:0000256" key="2">
    <source>
        <dbReference type="ARBA" id="ARBA00004123"/>
    </source>
</evidence>
<evidence type="ECO:0000256" key="13">
    <source>
        <dbReference type="ARBA" id="ARBA00023175"/>
    </source>
</evidence>
<accession>A0A210Q4U4</accession>
<dbReference type="InterPro" id="IPR001752">
    <property type="entry name" value="Kinesin_motor_dom"/>
</dbReference>
<dbReference type="Pfam" id="PF25764">
    <property type="entry name" value="KIF21A_4th"/>
    <property type="match status" value="1"/>
</dbReference>
<dbReference type="SMART" id="SM00129">
    <property type="entry name" value="KISc"/>
    <property type="match status" value="1"/>
</dbReference>
<proteinExistence type="inferred from homology"/>
<evidence type="ECO:0000256" key="18">
    <source>
        <dbReference type="SAM" id="Coils"/>
    </source>
</evidence>
<keyword evidence="5" id="KW-0493">Microtubule</keyword>
<feature type="domain" description="Kinesin motor" evidence="20">
    <location>
        <begin position="7"/>
        <end position="336"/>
    </location>
</feature>
<keyword evidence="7 17" id="KW-0547">Nucleotide-binding</keyword>
<dbReference type="EMBL" id="NEDP02004995">
    <property type="protein sequence ID" value="OWF43762.1"/>
    <property type="molecule type" value="Genomic_DNA"/>
</dbReference>
<name>A0A210Q4U4_MIZYE</name>
<comment type="subcellular location">
    <subcellularLocation>
        <location evidence="3">Cytoplasm</location>
        <location evidence="3">Cytoskeleton</location>
    </subcellularLocation>
    <subcellularLocation>
        <location evidence="2">Nucleus</location>
    </subcellularLocation>
</comment>
<dbReference type="GO" id="GO:0005874">
    <property type="term" value="C:microtubule"/>
    <property type="evidence" value="ECO:0007669"/>
    <property type="project" value="UniProtKB-KW"/>
</dbReference>
<comment type="cofactor">
    <cofactor evidence="1">
        <name>[4Fe-4S] cluster</name>
        <dbReference type="ChEBI" id="CHEBI:49883"/>
    </cofactor>
</comment>
<evidence type="ECO:0000256" key="15">
    <source>
        <dbReference type="ARBA" id="ARBA00023242"/>
    </source>
</evidence>
<feature type="region of interest" description="Disordered" evidence="19">
    <location>
        <begin position="1056"/>
        <end position="1093"/>
    </location>
</feature>
<dbReference type="CDD" id="cd01372">
    <property type="entry name" value="KISc_KIF4"/>
    <property type="match status" value="1"/>
</dbReference>
<dbReference type="SUPFAM" id="SSF52540">
    <property type="entry name" value="P-loop containing nucleoside triphosphate hydrolases"/>
    <property type="match status" value="1"/>
</dbReference>
<sequence>MSDKVIPVRVAVRCRPLIQKEENEGCQKCVQFTKNEPQIILGKMKAFTYDYVFSPCNSQSEVYEMSVHPLIKHIFKGYNATVLAYGQTGSGKTFSMGGCYEESLKEEETAMGIIPRVLNELFQGILARPDYDFVTKVSYIEIHNEDINDLLRPPNRREPLSIREDTEGGIKLPGLQEVVVKSYKETMQCLTRGSQSRTTGSTAMNNTSSRSHAIFTVTIEQKKQDDMNDFCKSKFYLVDLAGSERAKRTQAEGERFKEGININRGLLALGNVISALGEEASKRNHIPYRDSKLTRLLQDSLGGNSHTVMIACVSPADSNMEETLNTLRYADRARKIKNKPIVNRDPQTEEIMRLKSLVQKLQLQLIGGGATCPDSISTISTCSSTTSVESSAEELRAVMEKNKHLEEENGKLATELTRAVDQSTNLCEKAIRMEMKCDKLKSRLQNLKKDTGLDLEVLSSSVDVESNPVLKEQLDKLKNLADKMQADSSEEDKDLETDAVSEEEEDEDEEGQESTPGTPQSRALSNEYALRQARMNRELLELNKLLEKKEHLASQMTRSDEHMDVMKKQFESALKDLEIEVSVLQKEKDDMQSALDSARVNSNVNKVAEQRRKRLKELEQQITDLRKKMNEQTRLLKMKDSSDKQVSKLNTEILDLKHHRVKLMKLMKEESETFRKWKQKKDKEVLQLMQKDRKRQCEIAKLQRENQKQSSVLKRKSEEAAAANKRLKEALAKQKQVLAERSSKLQQSDASSIGNRVRTWLSHEFEIRVSIREAKYHLESLLTDRKTLTEQLRQLKVKIGEEPPKKKFAWENSDCYRVEGSFEEESTKNQIQVVEQEINLRNAQISDLQQKIVDADQNCKGKATWESLHTMTEAKCGMKWLLEQAVTSRVDVNRAQGELRDSQINHVDKKEEITALEKTVTALKKKHDAAMTELQKKNEEKVLYLLQRVKNTAGDGDSQQTLQIQQQEIEKLSKYHEDLLLKTEECDNLKKQLTKATYQNKALALMPDIENPESSPFFSPEIKKKKRSVAQQPKTKSTGRLLTYEEHALDWEQDNEDDLAKDDDENDPDWVKTPIYTRNTRKPRKTMIRDSRRHSIEDLQNDLCNNKDVSNEATSFSSLNSTYNLEENAVALAPPAAVKSKRGRPSKRILDNIVSNKSVRSSDEFESLPQKSLSADDSENSTLSKGAKQKKRKLLSTNNSFFSPLV</sequence>
<dbReference type="GO" id="GO:0046872">
    <property type="term" value="F:metal ion binding"/>
    <property type="evidence" value="ECO:0007669"/>
    <property type="project" value="UniProtKB-KW"/>
</dbReference>
<keyword evidence="9" id="KW-0408">Iron</keyword>
<protein>
    <submittedName>
        <fullName evidence="21">Chromosome-associated kinesin KIF4A</fullName>
    </submittedName>
</protein>
<keyword evidence="6" id="KW-0479">Metal-binding</keyword>
<feature type="region of interest" description="Disordered" evidence="19">
    <location>
        <begin position="483"/>
        <end position="523"/>
    </location>
</feature>
<evidence type="ECO:0000256" key="5">
    <source>
        <dbReference type="ARBA" id="ARBA00022701"/>
    </source>
</evidence>
<evidence type="ECO:0000256" key="19">
    <source>
        <dbReference type="SAM" id="MobiDB-lite"/>
    </source>
</evidence>
<keyword evidence="4" id="KW-0963">Cytoplasm</keyword>
<evidence type="ECO:0000256" key="11">
    <source>
        <dbReference type="ARBA" id="ARBA00023054"/>
    </source>
</evidence>
<dbReference type="PANTHER" id="PTHR47969:SF15">
    <property type="entry name" value="CHROMOSOME-ASSOCIATED KINESIN KIF4A-RELATED"/>
    <property type="match status" value="1"/>
</dbReference>
<evidence type="ECO:0000259" key="20">
    <source>
        <dbReference type="PROSITE" id="PS50067"/>
    </source>
</evidence>
<dbReference type="GO" id="GO:0051231">
    <property type="term" value="P:spindle elongation"/>
    <property type="evidence" value="ECO:0007669"/>
    <property type="project" value="TreeGrafter"/>
</dbReference>
<feature type="compositionally biased region" description="Polar residues" evidence="19">
    <location>
        <begin position="1169"/>
        <end position="1184"/>
    </location>
</feature>
<keyword evidence="8 17" id="KW-0067">ATP-binding</keyword>
<feature type="coiled-coil region" evidence="18">
    <location>
        <begin position="906"/>
        <end position="940"/>
    </location>
</feature>
<dbReference type="AlphaFoldDB" id="A0A210Q4U4"/>
<dbReference type="PROSITE" id="PS50067">
    <property type="entry name" value="KINESIN_MOTOR_2"/>
    <property type="match status" value="1"/>
</dbReference>
<comment type="similarity">
    <text evidence="17">Belongs to the TRAFAC class myosin-kinesin ATPase superfamily. Kinesin family.</text>
</comment>
<evidence type="ECO:0000256" key="1">
    <source>
        <dbReference type="ARBA" id="ARBA00001966"/>
    </source>
</evidence>
<dbReference type="GO" id="GO:0051536">
    <property type="term" value="F:iron-sulfur cluster binding"/>
    <property type="evidence" value="ECO:0007669"/>
    <property type="project" value="UniProtKB-KW"/>
</dbReference>
<feature type="compositionally biased region" description="Polar residues" evidence="19">
    <location>
        <begin position="513"/>
        <end position="523"/>
    </location>
</feature>
<evidence type="ECO:0000313" key="22">
    <source>
        <dbReference type="Proteomes" id="UP000242188"/>
    </source>
</evidence>
<dbReference type="GO" id="GO:0003777">
    <property type="term" value="F:microtubule motor activity"/>
    <property type="evidence" value="ECO:0007669"/>
    <property type="project" value="InterPro"/>
</dbReference>
<feature type="region of interest" description="Disordered" evidence="19">
    <location>
        <begin position="1014"/>
        <end position="1041"/>
    </location>
</feature>
<dbReference type="InterPro" id="IPR019821">
    <property type="entry name" value="Kinesin_motor_CS"/>
</dbReference>
<feature type="binding site" evidence="17">
    <location>
        <begin position="86"/>
        <end position="93"/>
    </location>
    <ligand>
        <name>ATP</name>
        <dbReference type="ChEBI" id="CHEBI:30616"/>
    </ligand>
</feature>
<feature type="region of interest" description="Disordered" evidence="19">
    <location>
        <begin position="1160"/>
        <end position="1191"/>
    </location>
</feature>
<dbReference type="GO" id="GO:0003677">
    <property type="term" value="F:DNA binding"/>
    <property type="evidence" value="ECO:0007669"/>
    <property type="project" value="UniProtKB-KW"/>
</dbReference>
<keyword evidence="11 18" id="KW-0175">Coiled coil</keyword>
<feature type="compositionally biased region" description="Acidic residues" evidence="19">
    <location>
        <begin position="488"/>
        <end position="512"/>
    </location>
</feature>
<dbReference type="InterPro" id="IPR027417">
    <property type="entry name" value="P-loop_NTPase"/>
</dbReference>
<evidence type="ECO:0000256" key="17">
    <source>
        <dbReference type="PROSITE-ProRule" id="PRU00283"/>
    </source>
</evidence>
<dbReference type="GO" id="GO:0008017">
    <property type="term" value="F:microtubule binding"/>
    <property type="evidence" value="ECO:0007669"/>
    <property type="project" value="InterPro"/>
</dbReference>
<dbReference type="PRINTS" id="PR00380">
    <property type="entry name" value="KINESINHEAVY"/>
</dbReference>
<feature type="compositionally biased region" description="Acidic residues" evidence="19">
    <location>
        <begin position="1056"/>
        <end position="1068"/>
    </location>
</feature>
<evidence type="ECO:0000256" key="6">
    <source>
        <dbReference type="ARBA" id="ARBA00022723"/>
    </source>
</evidence>
<keyword evidence="22" id="KW-1185">Reference proteome</keyword>
<feature type="compositionally biased region" description="Polar residues" evidence="19">
    <location>
        <begin position="1029"/>
        <end position="1040"/>
    </location>
</feature>
<dbReference type="InterPro" id="IPR027640">
    <property type="entry name" value="Kinesin-like_fam"/>
</dbReference>
<reference evidence="21 22" key="1">
    <citation type="journal article" date="2017" name="Nat. Ecol. Evol.">
        <title>Scallop genome provides insights into evolution of bilaterian karyotype and development.</title>
        <authorList>
            <person name="Wang S."/>
            <person name="Zhang J."/>
            <person name="Jiao W."/>
            <person name="Li J."/>
            <person name="Xun X."/>
            <person name="Sun Y."/>
            <person name="Guo X."/>
            <person name="Huan P."/>
            <person name="Dong B."/>
            <person name="Zhang L."/>
            <person name="Hu X."/>
            <person name="Sun X."/>
            <person name="Wang J."/>
            <person name="Zhao C."/>
            <person name="Wang Y."/>
            <person name="Wang D."/>
            <person name="Huang X."/>
            <person name="Wang R."/>
            <person name="Lv J."/>
            <person name="Li Y."/>
            <person name="Zhang Z."/>
            <person name="Liu B."/>
            <person name="Lu W."/>
            <person name="Hui Y."/>
            <person name="Liang J."/>
            <person name="Zhou Z."/>
            <person name="Hou R."/>
            <person name="Li X."/>
            <person name="Liu Y."/>
            <person name="Li H."/>
            <person name="Ning X."/>
            <person name="Lin Y."/>
            <person name="Zhao L."/>
            <person name="Xing Q."/>
            <person name="Dou J."/>
            <person name="Li Y."/>
            <person name="Mao J."/>
            <person name="Guo H."/>
            <person name="Dou H."/>
            <person name="Li T."/>
            <person name="Mu C."/>
            <person name="Jiang W."/>
            <person name="Fu Q."/>
            <person name="Fu X."/>
            <person name="Miao Y."/>
            <person name="Liu J."/>
            <person name="Yu Q."/>
            <person name="Li R."/>
            <person name="Liao H."/>
            <person name="Li X."/>
            <person name="Kong Y."/>
            <person name="Jiang Z."/>
            <person name="Chourrout D."/>
            <person name="Li R."/>
            <person name="Bao Z."/>
        </authorList>
    </citation>
    <scope>NUCLEOTIDE SEQUENCE [LARGE SCALE GENOMIC DNA]</scope>
    <source>
        <strain evidence="21 22">PY_sf001</strain>
    </source>
</reference>
<keyword evidence="10" id="KW-0411">Iron-sulfur</keyword>
<dbReference type="STRING" id="6573.A0A210Q4U4"/>
<evidence type="ECO:0000256" key="14">
    <source>
        <dbReference type="ARBA" id="ARBA00023212"/>
    </source>
</evidence>
<dbReference type="GO" id="GO:0005524">
    <property type="term" value="F:ATP binding"/>
    <property type="evidence" value="ECO:0007669"/>
    <property type="project" value="UniProtKB-UniRule"/>
</dbReference>
<dbReference type="Gene3D" id="3.40.850.10">
    <property type="entry name" value="Kinesin motor domain"/>
    <property type="match status" value="1"/>
</dbReference>